<keyword evidence="3" id="KW-0698">rRNA processing</keyword>
<dbReference type="PANTHER" id="PTHR10920:SF18">
    <property type="entry name" value="RRNA METHYLTRANSFERASE 2, MITOCHONDRIAL"/>
    <property type="match status" value="1"/>
</dbReference>
<dbReference type="PIRSF" id="PIRSF005461">
    <property type="entry name" value="23S_rRNA_mtase"/>
    <property type="match status" value="1"/>
</dbReference>
<dbReference type="FunFam" id="3.40.50.150:FF:000129">
    <property type="entry name" value="Mitochondrial rRNA methyltransferase 2"/>
    <property type="match status" value="1"/>
</dbReference>
<dbReference type="AlphaFoldDB" id="A0A433UBQ8"/>
<evidence type="ECO:0000256" key="10">
    <source>
        <dbReference type="PIRSR" id="PIRSR005461-1"/>
    </source>
</evidence>
<dbReference type="Proteomes" id="UP000271974">
    <property type="component" value="Unassembled WGS sequence"/>
</dbReference>
<evidence type="ECO:0000259" key="11">
    <source>
        <dbReference type="Pfam" id="PF01728"/>
    </source>
</evidence>
<organism evidence="12 13">
    <name type="scientific">Elysia chlorotica</name>
    <name type="common">Eastern emerald elysia</name>
    <name type="synonym">Sea slug</name>
    <dbReference type="NCBI Taxonomy" id="188477"/>
    <lineage>
        <taxon>Eukaryota</taxon>
        <taxon>Metazoa</taxon>
        <taxon>Spiralia</taxon>
        <taxon>Lophotrochozoa</taxon>
        <taxon>Mollusca</taxon>
        <taxon>Gastropoda</taxon>
        <taxon>Heterobranchia</taxon>
        <taxon>Euthyneura</taxon>
        <taxon>Panpulmonata</taxon>
        <taxon>Sacoglossa</taxon>
        <taxon>Placobranchoidea</taxon>
        <taxon>Plakobranchidae</taxon>
        <taxon>Elysia</taxon>
    </lineage>
</organism>
<dbReference type="InterPro" id="IPR002877">
    <property type="entry name" value="RNA_MeTrfase_FtsJ_dom"/>
</dbReference>
<evidence type="ECO:0000256" key="2">
    <source>
        <dbReference type="ARBA" id="ARBA00009258"/>
    </source>
</evidence>
<evidence type="ECO:0000256" key="8">
    <source>
        <dbReference type="ARBA" id="ARBA00023128"/>
    </source>
</evidence>
<evidence type="ECO:0000256" key="4">
    <source>
        <dbReference type="ARBA" id="ARBA00022603"/>
    </source>
</evidence>
<comment type="caution">
    <text evidence="12">The sequence shown here is derived from an EMBL/GenBank/DDBJ whole genome shotgun (WGS) entry which is preliminary data.</text>
</comment>
<keyword evidence="8" id="KW-0496">Mitochondrion</keyword>
<dbReference type="Pfam" id="PF01728">
    <property type="entry name" value="FtsJ"/>
    <property type="match status" value="1"/>
</dbReference>
<evidence type="ECO:0000256" key="6">
    <source>
        <dbReference type="ARBA" id="ARBA00022691"/>
    </source>
</evidence>
<dbReference type="Gene3D" id="3.40.50.150">
    <property type="entry name" value="Vaccinia Virus protein VP39"/>
    <property type="match status" value="1"/>
</dbReference>
<keyword evidence="7" id="KW-0809">Transit peptide</keyword>
<feature type="active site" description="Proton acceptor" evidence="10">
    <location>
        <position position="196"/>
    </location>
</feature>
<dbReference type="GO" id="GO:0008650">
    <property type="term" value="F:rRNA (uridine-2'-O-)-methyltransferase activity"/>
    <property type="evidence" value="ECO:0007669"/>
    <property type="project" value="TreeGrafter"/>
</dbReference>
<reference evidence="12 13" key="1">
    <citation type="submission" date="2019-01" db="EMBL/GenBank/DDBJ databases">
        <title>A draft genome assembly of the solar-powered sea slug Elysia chlorotica.</title>
        <authorList>
            <person name="Cai H."/>
            <person name="Li Q."/>
            <person name="Fang X."/>
            <person name="Li J."/>
            <person name="Curtis N.E."/>
            <person name="Altenburger A."/>
            <person name="Shibata T."/>
            <person name="Feng M."/>
            <person name="Maeda T."/>
            <person name="Schwartz J.A."/>
            <person name="Shigenobu S."/>
            <person name="Lundholm N."/>
            <person name="Nishiyama T."/>
            <person name="Yang H."/>
            <person name="Hasebe M."/>
            <person name="Li S."/>
            <person name="Pierce S.K."/>
            <person name="Wang J."/>
        </authorList>
    </citation>
    <scope>NUCLEOTIDE SEQUENCE [LARGE SCALE GENOMIC DNA]</scope>
    <source>
        <strain evidence="12">EC2010</strain>
        <tissue evidence="12">Whole organism of an adult</tissue>
    </source>
</reference>
<gene>
    <name evidence="12" type="ORF">EGW08_000924</name>
</gene>
<keyword evidence="5" id="KW-0808">Transferase</keyword>
<dbReference type="InterPro" id="IPR015507">
    <property type="entry name" value="rRNA-MeTfrase_E"/>
</dbReference>
<evidence type="ECO:0000256" key="7">
    <source>
        <dbReference type="ARBA" id="ARBA00022946"/>
    </source>
</evidence>
<dbReference type="GO" id="GO:1902775">
    <property type="term" value="P:mitochondrial large ribosomal subunit assembly"/>
    <property type="evidence" value="ECO:0007669"/>
    <property type="project" value="UniProtKB-ARBA"/>
</dbReference>
<dbReference type="SUPFAM" id="SSF53335">
    <property type="entry name" value="S-adenosyl-L-methionine-dependent methyltransferases"/>
    <property type="match status" value="1"/>
</dbReference>
<dbReference type="EMBL" id="RQTK01000014">
    <property type="protein sequence ID" value="RUS91310.1"/>
    <property type="molecule type" value="Genomic_DNA"/>
</dbReference>
<dbReference type="InterPro" id="IPR050082">
    <property type="entry name" value="RNA_methyltr_RlmE"/>
</dbReference>
<evidence type="ECO:0000313" key="13">
    <source>
        <dbReference type="Proteomes" id="UP000271974"/>
    </source>
</evidence>
<keyword evidence="6 10" id="KW-0949">S-adenosyl-L-methionine</keyword>
<comment type="similarity">
    <text evidence="2">Belongs to the class I-like SAM-binding methyltransferase superfamily. RNA methyltransferase RlmE family.</text>
</comment>
<evidence type="ECO:0000256" key="1">
    <source>
        <dbReference type="ARBA" id="ARBA00004173"/>
    </source>
</evidence>
<evidence type="ECO:0000256" key="9">
    <source>
        <dbReference type="ARBA" id="ARBA00041184"/>
    </source>
</evidence>
<evidence type="ECO:0000256" key="5">
    <source>
        <dbReference type="ARBA" id="ARBA00022679"/>
    </source>
</evidence>
<sequence>MHHELRTIFYTFRINTRFFSQTYCISSNKGVSSNEWLKRQRRDIYVKQAGKENYRCRSAFKLLQINDRFGLLKPGHVVIDCGAAPGSWCQVAAQKVNAYGQDSDQLRGTVIGIDLQSMAPIDGVHLLSLCDFTSEATQSRVRAILQDKKADVLLSDMAPKATGNKSHNHDAIVTLCFSVLTFGLSVLKDGGTIVCKLWSGSEQQRLEKAMRAICDNVRVVKPEASRGDSAEIFLMGRGFHGFRTPS</sequence>
<feature type="domain" description="Ribosomal RNA methyltransferase FtsJ" evidence="11">
    <location>
        <begin position="54"/>
        <end position="239"/>
    </location>
</feature>
<comment type="subcellular location">
    <subcellularLocation>
        <location evidence="1">Mitochondrion</location>
    </subcellularLocation>
</comment>
<protein>
    <recommendedName>
        <fullName evidence="9">rRNA methyltransferase 2, mitochondrial</fullName>
    </recommendedName>
</protein>
<keyword evidence="13" id="KW-1185">Reference proteome</keyword>
<dbReference type="OrthoDB" id="20105at2759"/>
<keyword evidence="4" id="KW-0489">Methyltransferase</keyword>
<proteinExistence type="inferred from homology"/>
<name>A0A433UBQ8_ELYCH</name>
<dbReference type="PANTHER" id="PTHR10920">
    <property type="entry name" value="RIBOSOMAL RNA METHYLTRANSFERASE"/>
    <property type="match status" value="1"/>
</dbReference>
<dbReference type="InterPro" id="IPR029063">
    <property type="entry name" value="SAM-dependent_MTases_sf"/>
</dbReference>
<evidence type="ECO:0000313" key="12">
    <source>
        <dbReference type="EMBL" id="RUS91310.1"/>
    </source>
</evidence>
<dbReference type="HAMAP" id="MF_01547">
    <property type="entry name" value="RNA_methyltr_E"/>
    <property type="match status" value="1"/>
</dbReference>
<dbReference type="GO" id="GO:0005759">
    <property type="term" value="C:mitochondrial matrix"/>
    <property type="evidence" value="ECO:0007669"/>
    <property type="project" value="UniProtKB-ARBA"/>
</dbReference>
<evidence type="ECO:0000256" key="3">
    <source>
        <dbReference type="ARBA" id="ARBA00022552"/>
    </source>
</evidence>
<dbReference type="STRING" id="188477.A0A433UBQ8"/>
<accession>A0A433UBQ8</accession>